<evidence type="ECO:0000313" key="2">
    <source>
        <dbReference type="EMBL" id="PPK80289.1"/>
    </source>
</evidence>
<dbReference type="EMBL" id="PTJA01000007">
    <property type="protein sequence ID" value="PPK80289.1"/>
    <property type="molecule type" value="Genomic_DNA"/>
</dbReference>
<comment type="caution">
    <text evidence="2">The sequence shown here is derived from an EMBL/GenBank/DDBJ whole genome shotgun (WGS) entry which is preliminary data.</text>
</comment>
<dbReference type="RefSeq" id="WP_104437603.1">
    <property type="nucleotide sequence ID" value="NZ_PTJA01000007.1"/>
</dbReference>
<evidence type="ECO:0000259" key="1">
    <source>
        <dbReference type="PROSITE" id="PS50990"/>
    </source>
</evidence>
<dbReference type="PROSITE" id="PS50990">
    <property type="entry name" value="PEPTIDASE_C39"/>
    <property type="match status" value="1"/>
</dbReference>
<dbReference type="OrthoDB" id="9760358at2"/>
<name>A0A2S6HRR5_9FIRM</name>
<accession>A0A2S6HRR5</accession>
<gene>
    <name evidence="2" type="ORF">BXY41_107222</name>
</gene>
<dbReference type="GO" id="GO:0006508">
    <property type="term" value="P:proteolysis"/>
    <property type="evidence" value="ECO:0007669"/>
    <property type="project" value="InterPro"/>
</dbReference>
<dbReference type="Pfam" id="PF03412">
    <property type="entry name" value="Peptidase_C39"/>
    <property type="match status" value="1"/>
</dbReference>
<dbReference type="GO" id="GO:0008233">
    <property type="term" value="F:peptidase activity"/>
    <property type="evidence" value="ECO:0007669"/>
    <property type="project" value="InterPro"/>
</dbReference>
<dbReference type="Gene3D" id="3.90.70.10">
    <property type="entry name" value="Cysteine proteinases"/>
    <property type="match status" value="1"/>
</dbReference>
<organism evidence="2 3">
    <name type="scientific">Lacrimispora xylanisolvens</name>
    <dbReference type="NCBI Taxonomy" id="384636"/>
    <lineage>
        <taxon>Bacteria</taxon>
        <taxon>Bacillati</taxon>
        <taxon>Bacillota</taxon>
        <taxon>Clostridia</taxon>
        <taxon>Lachnospirales</taxon>
        <taxon>Lachnospiraceae</taxon>
        <taxon>Lacrimispora</taxon>
    </lineage>
</organism>
<protein>
    <submittedName>
        <fullName evidence="2">Peptidase C39-like protein</fullName>
    </submittedName>
</protein>
<dbReference type="GO" id="GO:0005524">
    <property type="term" value="F:ATP binding"/>
    <property type="evidence" value="ECO:0007669"/>
    <property type="project" value="InterPro"/>
</dbReference>
<sequence>MHYPIVYQKEKYDCGPACICMICEFYQSNTDLVTVCRIAGLSEKGTSIWDMQRTLRILGFQTASIKMNNFISDYNFEIPLIAVISKSAGNNHYVVIYKRLKNGLIIGDPDKGLIKMKITEFLKEFIGYLIIPQK</sequence>
<feature type="domain" description="Peptidase C39" evidence="1">
    <location>
        <begin position="8"/>
        <end position="132"/>
    </location>
</feature>
<dbReference type="AlphaFoldDB" id="A0A2S6HRR5"/>
<dbReference type="Proteomes" id="UP000237749">
    <property type="component" value="Unassembled WGS sequence"/>
</dbReference>
<proteinExistence type="predicted"/>
<dbReference type="GO" id="GO:0016020">
    <property type="term" value="C:membrane"/>
    <property type="evidence" value="ECO:0007669"/>
    <property type="project" value="InterPro"/>
</dbReference>
<keyword evidence="3" id="KW-1185">Reference proteome</keyword>
<dbReference type="InterPro" id="IPR005074">
    <property type="entry name" value="Peptidase_C39"/>
</dbReference>
<reference evidence="2 3" key="1">
    <citation type="submission" date="2018-02" db="EMBL/GenBank/DDBJ databases">
        <title>Genomic Encyclopedia of Archaeal and Bacterial Type Strains, Phase II (KMG-II): from individual species to whole genera.</title>
        <authorList>
            <person name="Goeker M."/>
        </authorList>
    </citation>
    <scope>NUCLEOTIDE SEQUENCE [LARGE SCALE GENOMIC DNA]</scope>
    <source>
        <strain evidence="2 3">DSM 3808</strain>
    </source>
</reference>
<evidence type="ECO:0000313" key="3">
    <source>
        <dbReference type="Proteomes" id="UP000237749"/>
    </source>
</evidence>